<keyword evidence="4" id="KW-0479">Metal-binding</keyword>
<dbReference type="Pfam" id="PF03372">
    <property type="entry name" value="Exo_endo_phos"/>
    <property type="match status" value="1"/>
</dbReference>
<reference evidence="8 9" key="1">
    <citation type="submission" date="2024-04" db="EMBL/GenBank/DDBJ databases">
        <title>Albibacterium profundi sp. nov., isolated from sediment of the Challenger Deep of Mariana Trench.</title>
        <authorList>
            <person name="Wang Y."/>
        </authorList>
    </citation>
    <scope>NUCLEOTIDE SEQUENCE [LARGE SCALE GENOMIC DNA]</scope>
    <source>
        <strain evidence="8 9">RHL897</strain>
    </source>
</reference>
<evidence type="ECO:0000259" key="7">
    <source>
        <dbReference type="Pfam" id="PF03372"/>
    </source>
</evidence>
<dbReference type="Gene3D" id="3.60.10.10">
    <property type="entry name" value="Endonuclease/exonuclease/phosphatase"/>
    <property type="match status" value="1"/>
</dbReference>
<dbReference type="PROSITE" id="PS00726">
    <property type="entry name" value="AP_NUCLEASE_F1_1"/>
    <property type="match status" value="1"/>
</dbReference>
<keyword evidence="5 8" id="KW-0378">Hydrolase</keyword>
<evidence type="ECO:0000256" key="2">
    <source>
        <dbReference type="ARBA" id="ARBA00001946"/>
    </source>
</evidence>
<dbReference type="InterPro" id="IPR005135">
    <property type="entry name" value="Endo/exonuclease/phosphatase"/>
</dbReference>
<name>A0ABV5CD53_9SPHI</name>
<sequence>MKIVTYNVNGIRAAMRKDWLSWVKETDADVICLQEIKASPDQLVDLLLLEQLGYEHYWYPAEKKGYSGTAILTKKSPKHVEYGCGEELYDKEGRIIRADFDEFSVISAYFPSGSSGDVRQDFKFRFLDDFQLYSNKLLQELPNLIVSGDYNICHRPIDIHNPKSNAKSSGFLPEERAWMESFINSGYVDSFRHLNPEPHNYTWWSYRANARAKNLGWRIDYNMVSKPLESKIKKSTILTDALHSDHCPVLLELELGR</sequence>
<comment type="caution">
    <text evidence="8">The sequence shown here is derived from an EMBL/GenBank/DDBJ whole genome shotgun (WGS) entry which is preliminary data.</text>
</comment>
<dbReference type="CDD" id="cd10281">
    <property type="entry name" value="Nape_like_AP-endo"/>
    <property type="match status" value="1"/>
</dbReference>
<keyword evidence="6" id="KW-0460">Magnesium</keyword>
<protein>
    <submittedName>
        <fullName evidence="8">Exodeoxyribonuclease III</fullName>
        <ecNumber evidence="8">3.1.11.2</ecNumber>
    </submittedName>
</protein>
<feature type="domain" description="Endonuclease/exonuclease/phosphatase" evidence="7">
    <location>
        <begin position="4"/>
        <end position="229"/>
    </location>
</feature>
<evidence type="ECO:0000256" key="5">
    <source>
        <dbReference type="ARBA" id="ARBA00022801"/>
    </source>
</evidence>
<evidence type="ECO:0000256" key="3">
    <source>
        <dbReference type="ARBA" id="ARBA00007092"/>
    </source>
</evidence>
<dbReference type="InterPro" id="IPR036691">
    <property type="entry name" value="Endo/exonu/phosph_ase_sf"/>
</dbReference>
<keyword evidence="9" id="KW-1185">Reference proteome</keyword>
<dbReference type="PROSITE" id="PS00727">
    <property type="entry name" value="AP_NUCLEASE_F1_2"/>
    <property type="match status" value="1"/>
</dbReference>
<organism evidence="8 9">
    <name type="scientific">Albibacterium profundi</name>
    <dbReference type="NCBI Taxonomy" id="3134906"/>
    <lineage>
        <taxon>Bacteria</taxon>
        <taxon>Pseudomonadati</taxon>
        <taxon>Bacteroidota</taxon>
        <taxon>Sphingobacteriia</taxon>
        <taxon>Sphingobacteriales</taxon>
        <taxon>Sphingobacteriaceae</taxon>
        <taxon>Albibacterium</taxon>
    </lineage>
</organism>
<dbReference type="InterPro" id="IPR020847">
    <property type="entry name" value="AP_endonuclease_F1_BS"/>
</dbReference>
<dbReference type="EMBL" id="JBBVGT010000002">
    <property type="protein sequence ID" value="MFB5945345.1"/>
    <property type="molecule type" value="Genomic_DNA"/>
</dbReference>
<dbReference type="PANTHER" id="PTHR22748">
    <property type="entry name" value="AP ENDONUCLEASE"/>
    <property type="match status" value="1"/>
</dbReference>
<dbReference type="NCBIfam" id="TIGR00633">
    <property type="entry name" value="xth"/>
    <property type="match status" value="1"/>
</dbReference>
<dbReference type="Proteomes" id="UP001580928">
    <property type="component" value="Unassembled WGS sequence"/>
</dbReference>
<evidence type="ECO:0000313" key="9">
    <source>
        <dbReference type="Proteomes" id="UP001580928"/>
    </source>
</evidence>
<evidence type="ECO:0000313" key="8">
    <source>
        <dbReference type="EMBL" id="MFB5945345.1"/>
    </source>
</evidence>
<dbReference type="PANTHER" id="PTHR22748:SF6">
    <property type="entry name" value="DNA-(APURINIC OR APYRIMIDINIC SITE) ENDONUCLEASE"/>
    <property type="match status" value="1"/>
</dbReference>
<evidence type="ECO:0000256" key="4">
    <source>
        <dbReference type="ARBA" id="ARBA00022723"/>
    </source>
</evidence>
<dbReference type="SUPFAM" id="SSF56219">
    <property type="entry name" value="DNase I-like"/>
    <property type="match status" value="1"/>
</dbReference>
<gene>
    <name evidence="8" type="ORF">WKR92_05845</name>
</gene>
<comment type="cofactor">
    <cofactor evidence="1">
        <name>Mn(2+)</name>
        <dbReference type="ChEBI" id="CHEBI:29035"/>
    </cofactor>
</comment>
<dbReference type="RefSeq" id="WP_375556886.1">
    <property type="nucleotide sequence ID" value="NZ_JBBVGT010000002.1"/>
</dbReference>
<evidence type="ECO:0000256" key="6">
    <source>
        <dbReference type="ARBA" id="ARBA00022842"/>
    </source>
</evidence>
<dbReference type="EC" id="3.1.11.2" evidence="8"/>
<comment type="similarity">
    <text evidence="3">Belongs to the DNA repair enzymes AP/ExoA family.</text>
</comment>
<dbReference type="PROSITE" id="PS51435">
    <property type="entry name" value="AP_NUCLEASE_F1_4"/>
    <property type="match status" value="1"/>
</dbReference>
<dbReference type="NCBIfam" id="TIGR00195">
    <property type="entry name" value="exoDNase_III"/>
    <property type="match status" value="1"/>
</dbReference>
<evidence type="ECO:0000256" key="1">
    <source>
        <dbReference type="ARBA" id="ARBA00001936"/>
    </source>
</evidence>
<accession>A0ABV5CD53</accession>
<dbReference type="GO" id="GO:0008311">
    <property type="term" value="F:double-stranded DNA 3'-5' DNA exonuclease activity"/>
    <property type="evidence" value="ECO:0007669"/>
    <property type="project" value="UniProtKB-EC"/>
</dbReference>
<dbReference type="InterPro" id="IPR004808">
    <property type="entry name" value="AP_endonuc_1"/>
</dbReference>
<dbReference type="InterPro" id="IPR020848">
    <property type="entry name" value="AP_endonuclease_F1_CS"/>
</dbReference>
<comment type="cofactor">
    <cofactor evidence="2">
        <name>Mg(2+)</name>
        <dbReference type="ChEBI" id="CHEBI:18420"/>
    </cofactor>
</comment>
<proteinExistence type="inferred from homology"/>